<keyword evidence="4 6" id="KW-0067">ATP-binding</keyword>
<comment type="similarity">
    <text evidence="1">Belongs to the ABC transporter superfamily.</text>
</comment>
<dbReference type="HOGENOM" id="CLU_000604_1_2_12"/>
<keyword evidence="3" id="KW-0547">Nucleotide-binding</keyword>
<keyword evidence="7" id="KW-1185">Reference proteome</keyword>
<evidence type="ECO:0000256" key="3">
    <source>
        <dbReference type="ARBA" id="ARBA00022741"/>
    </source>
</evidence>
<dbReference type="InterPro" id="IPR003439">
    <property type="entry name" value="ABC_transporter-like_ATP-bd"/>
</dbReference>
<dbReference type="PANTHER" id="PTHR43335:SF4">
    <property type="entry name" value="ABC TRANSPORTER, ATP-BINDING PROTEIN"/>
    <property type="match status" value="1"/>
</dbReference>
<dbReference type="GO" id="GO:0005524">
    <property type="term" value="F:ATP binding"/>
    <property type="evidence" value="ECO:0007669"/>
    <property type="project" value="UniProtKB-KW"/>
</dbReference>
<feature type="domain" description="ABC transporter" evidence="5">
    <location>
        <begin position="2"/>
        <end position="229"/>
    </location>
</feature>
<proteinExistence type="inferred from homology"/>
<accession>A0A0A7UW95</accession>
<sequence>MINVEKVTKMYGSFTALFNVSFKVEEGEVLGILGPNGAGKSTLIKILTSFHYPNKGNVKIFGKDIVEDSKEILQQIGYVPEKLALYPELSVKEYLKFISEIKGVKNLKKEIDKVINVFKLKEVEDKLISQLSKGFKQRVGIAGALINNPKLVILDEPTNGLDPNQIIEFKEFLKELAQKSTILFSSHILSEVESICKRIIIVNNGVIVADDTKENIIKNKLKEIEIELIVSKNSGNEKAFFNSKNDIFTLIQIEEYQKDLNISLKLSQGKTEEDLFSYIVKNNVILKAMIPRHESLEQIFSKLTKEGKK</sequence>
<dbReference type="EMBL" id="CP009910">
    <property type="protein sequence ID" value="AJA90531.1"/>
    <property type="molecule type" value="Genomic_DNA"/>
</dbReference>
<keyword evidence="2" id="KW-0813">Transport</keyword>
<dbReference type="KEGG" id="bchi:OY14_03775"/>
<dbReference type="SMART" id="SM00382">
    <property type="entry name" value="AAA"/>
    <property type="match status" value="1"/>
</dbReference>
<gene>
    <name evidence="6" type="ORF">OY14_03775</name>
</gene>
<dbReference type="Proteomes" id="UP000030940">
    <property type="component" value="Chromosome"/>
</dbReference>
<dbReference type="STRING" id="1245910.OY14_03775"/>
<dbReference type="Gene3D" id="3.40.50.300">
    <property type="entry name" value="P-loop containing nucleotide triphosphate hydrolases"/>
    <property type="match status" value="1"/>
</dbReference>
<reference evidence="6 7" key="1">
    <citation type="journal article" date="2015" name="Genome Announc.">
        <title>Genome Sequence of Borrelia chilensis VA1, a South American Member of the Lyme Borreliosis Group.</title>
        <authorList>
            <person name="Huang W."/>
            <person name="Ojaimi C."/>
            <person name="Fallon J.T."/>
            <person name="Travisany D."/>
            <person name="Maass A."/>
            <person name="Ivanova L."/>
            <person name="Tomova A."/>
            <person name="Gonzalez-Acuna D."/>
            <person name="Godfrey H.P."/>
            <person name="Cabello F.C."/>
        </authorList>
    </citation>
    <scope>NUCLEOTIDE SEQUENCE [LARGE SCALE GENOMIC DNA]</scope>
    <source>
        <strain evidence="6 7">VA1</strain>
    </source>
</reference>
<dbReference type="InterPro" id="IPR027417">
    <property type="entry name" value="P-loop_NTPase"/>
</dbReference>
<evidence type="ECO:0000313" key="7">
    <source>
        <dbReference type="Proteomes" id="UP000030940"/>
    </source>
</evidence>
<evidence type="ECO:0000259" key="5">
    <source>
        <dbReference type="PROSITE" id="PS50893"/>
    </source>
</evidence>
<dbReference type="AlphaFoldDB" id="A0A0A7UW95"/>
<protein>
    <submittedName>
        <fullName evidence="6">ABC transporter ATP-binding protein</fullName>
    </submittedName>
</protein>
<dbReference type="SUPFAM" id="SSF52540">
    <property type="entry name" value="P-loop containing nucleoside triphosphate hydrolases"/>
    <property type="match status" value="1"/>
</dbReference>
<dbReference type="InterPro" id="IPR003593">
    <property type="entry name" value="AAA+_ATPase"/>
</dbReference>
<dbReference type="CDD" id="cd03230">
    <property type="entry name" value="ABC_DR_subfamily_A"/>
    <property type="match status" value="1"/>
</dbReference>
<evidence type="ECO:0000256" key="4">
    <source>
        <dbReference type="ARBA" id="ARBA00022840"/>
    </source>
</evidence>
<dbReference type="PROSITE" id="PS50893">
    <property type="entry name" value="ABC_TRANSPORTER_2"/>
    <property type="match status" value="1"/>
</dbReference>
<evidence type="ECO:0000256" key="2">
    <source>
        <dbReference type="ARBA" id="ARBA00022448"/>
    </source>
</evidence>
<dbReference type="Pfam" id="PF00005">
    <property type="entry name" value="ABC_tran"/>
    <property type="match status" value="1"/>
</dbReference>
<evidence type="ECO:0000313" key="6">
    <source>
        <dbReference type="EMBL" id="AJA90531.1"/>
    </source>
</evidence>
<dbReference type="PANTHER" id="PTHR43335">
    <property type="entry name" value="ABC TRANSPORTER, ATP-BINDING PROTEIN"/>
    <property type="match status" value="1"/>
</dbReference>
<organism evidence="6 7">
    <name type="scientific">Borreliella chilensis</name>
    <dbReference type="NCBI Taxonomy" id="1245910"/>
    <lineage>
        <taxon>Bacteria</taxon>
        <taxon>Pseudomonadati</taxon>
        <taxon>Spirochaetota</taxon>
        <taxon>Spirochaetia</taxon>
        <taxon>Spirochaetales</taxon>
        <taxon>Borreliaceae</taxon>
        <taxon>Borreliella</taxon>
    </lineage>
</organism>
<evidence type="ECO:0000256" key="1">
    <source>
        <dbReference type="ARBA" id="ARBA00005417"/>
    </source>
</evidence>
<dbReference type="GO" id="GO:0016887">
    <property type="term" value="F:ATP hydrolysis activity"/>
    <property type="evidence" value="ECO:0007669"/>
    <property type="project" value="InterPro"/>
</dbReference>
<name>A0A0A7UW95_9SPIR</name>